<organism evidence="10 11">
    <name type="scientific">Stylophora pistillata</name>
    <name type="common">Smooth cauliflower coral</name>
    <dbReference type="NCBI Taxonomy" id="50429"/>
    <lineage>
        <taxon>Eukaryota</taxon>
        <taxon>Metazoa</taxon>
        <taxon>Cnidaria</taxon>
        <taxon>Anthozoa</taxon>
        <taxon>Hexacorallia</taxon>
        <taxon>Scleractinia</taxon>
        <taxon>Astrocoeniina</taxon>
        <taxon>Pocilloporidae</taxon>
        <taxon>Stylophora</taxon>
    </lineage>
</organism>
<dbReference type="SUPFAM" id="SSF52833">
    <property type="entry name" value="Thioredoxin-like"/>
    <property type="match status" value="1"/>
</dbReference>
<feature type="transmembrane region" description="Helical" evidence="9">
    <location>
        <begin position="68"/>
        <end position="91"/>
    </location>
</feature>
<dbReference type="AlphaFoldDB" id="A0A2B4SU57"/>
<comment type="caution">
    <text evidence="10">The sequence shown here is derived from an EMBL/GenBank/DDBJ whole genome shotgun (WGS) entry which is preliminary data.</text>
</comment>
<dbReference type="GO" id="GO:0004800">
    <property type="term" value="F:thyroxine 5'-deiodinase activity"/>
    <property type="evidence" value="ECO:0007669"/>
    <property type="project" value="InterPro"/>
</dbReference>
<dbReference type="PANTHER" id="PTHR11781">
    <property type="entry name" value="IODOTHYRONINE DEIODINASE"/>
    <property type="match status" value="1"/>
</dbReference>
<keyword evidence="4 8" id="KW-0712">Selenocysteine</keyword>
<dbReference type="Gene3D" id="3.40.30.10">
    <property type="entry name" value="Glutaredoxin"/>
    <property type="match status" value="1"/>
</dbReference>
<dbReference type="Pfam" id="PF00837">
    <property type="entry name" value="T4_deiodinase"/>
    <property type="match status" value="1"/>
</dbReference>
<evidence type="ECO:0000256" key="9">
    <source>
        <dbReference type="SAM" id="Phobius"/>
    </source>
</evidence>
<comment type="subcellular location">
    <subcellularLocation>
        <location evidence="1">Membrane</location>
    </subcellularLocation>
</comment>
<gene>
    <name evidence="10" type="primary">DIO3</name>
    <name evidence="10" type="ORF">AWC38_SpisGene1750</name>
</gene>
<evidence type="ECO:0000256" key="3">
    <source>
        <dbReference type="ARBA" id="ARBA00022534"/>
    </source>
</evidence>
<evidence type="ECO:0000256" key="1">
    <source>
        <dbReference type="ARBA" id="ARBA00004370"/>
    </source>
</evidence>
<dbReference type="PROSITE" id="PS01205">
    <property type="entry name" value="T4_DEIODINASE"/>
    <property type="match status" value="1"/>
</dbReference>
<accession>A0A2B4SU57</accession>
<dbReference type="GO" id="GO:0042446">
    <property type="term" value="P:hormone biosynthetic process"/>
    <property type="evidence" value="ECO:0007669"/>
    <property type="project" value="UniProtKB-KW"/>
</dbReference>
<feature type="active site" evidence="7">
    <location>
        <position position="178"/>
    </location>
</feature>
<dbReference type="Proteomes" id="UP000225706">
    <property type="component" value="Unassembled WGS sequence"/>
</dbReference>
<name>A0A2B4SU57_STYPI</name>
<dbReference type="InterPro" id="IPR000643">
    <property type="entry name" value="Iodothyronine_deiodinase"/>
</dbReference>
<evidence type="ECO:0000256" key="8">
    <source>
        <dbReference type="RuleBase" id="RU000676"/>
    </source>
</evidence>
<evidence type="ECO:0000256" key="7">
    <source>
        <dbReference type="PROSITE-ProRule" id="PRU10107"/>
    </source>
</evidence>
<keyword evidence="9" id="KW-1133">Transmembrane helix</keyword>
<evidence type="ECO:0000256" key="4">
    <source>
        <dbReference type="ARBA" id="ARBA00022933"/>
    </source>
</evidence>
<evidence type="ECO:0000313" key="11">
    <source>
        <dbReference type="Proteomes" id="UP000225706"/>
    </source>
</evidence>
<dbReference type="PANTHER" id="PTHR11781:SF22">
    <property type="entry name" value="TYPE I IODOTHYRONINE DEIODINASE"/>
    <property type="match status" value="1"/>
</dbReference>
<evidence type="ECO:0000256" key="5">
    <source>
        <dbReference type="ARBA" id="ARBA00023002"/>
    </source>
</evidence>
<keyword evidence="9" id="KW-0812">Transmembrane</keyword>
<dbReference type="GO" id="GO:0016020">
    <property type="term" value="C:membrane"/>
    <property type="evidence" value="ECO:0007669"/>
    <property type="project" value="UniProtKB-SubCell"/>
</dbReference>
<dbReference type="InterPro" id="IPR036249">
    <property type="entry name" value="Thioredoxin-like_sf"/>
</dbReference>
<dbReference type="GO" id="GO:0042403">
    <property type="term" value="P:thyroid hormone metabolic process"/>
    <property type="evidence" value="ECO:0007669"/>
    <property type="project" value="TreeGrafter"/>
</dbReference>
<evidence type="ECO:0000256" key="2">
    <source>
        <dbReference type="ARBA" id="ARBA00010153"/>
    </source>
</evidence>
<dbReference type="STRING" id="50429.A0A2B4SU57"/>
<evidence type="ECO:0000256" key="6">
    <source>
        <dbReference type="ARBA" id="ARBA00023136"/>
    </source>
</evidence>
<reference evidence="11" key="1">
    <citation type="journal article" date="2017" name="bioRxiv">
        <title>Comparative analysis of the genomes of Stylophora pistillata and Acropora digitifera provides evidence for extensive differences between species of corals.</title>
        <authorList>
            <person name="Voolstra C.R."/>
            <person name="Li Y."/>
            <person name="Liew Y.J."/>
            <person name="Baumgarten S."/>
            <person name="Zoccola D."/>
            <person name="Flot J.-F."/>
            <person name="Tambutte S."/>
            <person name="Allemand D."/>
            <person name="Aranda M."/>
        </authorList>
    </citation>
    <scope>NUCLEOTIDE SEQUENCE [LARGE SCALE GENOMIC DNA]</scope>
</reference>
<dbReference type="EMBL" id="LSMT01000012">
    <property type="protein sequence ID" value="PFX33421.1"/>
    <property type="molecule type" value="Genomic_DNA"/>
</dbReference>
<comment type="function">
    <text evidence="8">Responsible for the deiodination of T4 (3,5,3',5'-tetraiodothyronine).</text>
</comment>
<keyword evidence="6 9" id="KW-0472">Membrane</keyword>
<sequence length="307" mass="34960">MKLEELLYKYYYWWDYLKSMCHVCPGVREDRLAGFQAVYQERDVLVARVFSDHCGARLAMSVSVALPFYSASLGLLIAFAILRFLFCTLVFRKLVVKLFIKFAGCEISQEVYGNSLFGWEMYKAVTAALLTDLQKKAELGAEAPNPCVVSADGQLRSHLLDFAKKSRPLVVNFGSCTCPFFMDRLKDFSEIMADFSDIADFVVIYISEAHPSDGWAFKTNFHVKRHRTLEERVQAARLFQDASKLQAPVLVDCVENEANRAYGALPIRLCIILNGRVEFVGGMGPTFYKTQEVRSWLTTWRESELNV</sequence>
<comment type="similarity">
    <text evidence="2 8">Belongs to the iodothyronine deiodinase family.</text>
</comment>
<keyword evidence="3 8" id="KW-0893">Thyroid hormones biosynthesis</keyword>
<keyword evidence="5 8" id="KW-0560">Oxidoreductase</keyword>
<keyword evidence="11" id="KW-1185">Reference proteome</keyword>
<proteinExistence type="inferred from homology"/>
<dbReference type="InterPro" id="IPR008261">
    <property type="entry name" value="Iodothyronine_deiodinase_AS"/>
</dbReference>
<evidence type="ECO:0000313" key="10">
    <source>
        <dbReference type="EMBL" id="PFX33421.1"/>
    </source>
</evidence>
<protein>
    <recommendedName>
        <fullName evidence="8">Iodothyronine deiodinase</fullName>
    </recommendedName>
</protein>
<dbReference type="OrthoDB" id="428577at2759"/>